<reference evidence="2 3" key="1">
    <citation type="submission" date="2019-01" db="EMBL/GenBank/DDBJ databases">
        <title>Zoogloea oleivorans genome sequencing and assembly.</title>
        <authorList>
            <person name="Tancsics A."/>
            <person name="Farkas M."/>
            <person name="Kriszt B."/>
            <person name="Maroti G."/>
            <person name="Horvath B."/>
        </authorList>
    </citation>
    <scope>NUCLEOTIDE SEQUENCE [LARGE SCALE GENOMIC DNA]</scope>
    <source>
        <strain evidence="2 3">Buc</strain>
    </source>
</reference>
<sequence>MKNHDIVPTLVEQCMQDGEYIVSTTDPTGRITSANEVLLRFSGYRADELIGQQHNILRHPDMPRAVFALAWETIAEGEAFLGYIKNLSKNGSFYWVFAHIFPLFDEEGRLTGYKSIRRKPRADALPGVAALYAAMCQTEAEAGPRDAIAAGRAVLSRVLAGKGQGYEAFVAAL</sequence>
<organism evidence="2 3">
    <name type="scientific">Zoogloea oleivorans</name>
    <dbReference type="NCBI Taxonomy" id="1552750"/>
    <lineage>
        <taxon>Bacteria</taxon>
        <taxon>Pseudomonadati</taxon>
        <taxon>Pseudomonadota</taxon>
        <taxon>Betaproteobacteria</taxon>
        <taxon>Rhodocyclales</taxon>
        <taxon>Zoogloeaceae</taxon>
        <taxon>Zoogloea</taxon>
    </lineage>
</organism>
<keyword evidence="3" id="KW-1185">Reference proteome</keyword>
<feature type="domain" description="PAS" evidence="1">
    <location>
        <begin position="26"/>
        <end position="61"/>
    </location>
</feature>
<dbReference type="PROSITE" id="PS50112">
    <property type="entry name" value="PAS"/>
    <property type="match status" value="1"/>
</dbReference>
<dbReference type="InterPro" id="IPR035965">
    <property type="entry name" value="PAS-like_dom_sf"/>
</dbReference>
<dbReference type="AlphaFoldDB" id="A0A6C2CNE8"/>
<dbReference type="InterPro" id="IPR013655">
    <property type="entry name" value="PAS_fold_3"/>
</dbReference>
<protein>
    <submittedName>
        <fullName evidence="2">PAS domain S-box protein</fullName>
    </submittedName>
</protein>
<dbReference type="OrthoDB" id="9806477at2"/>
<dbReference type="InterPro" id="IPR000014">
    <property type="entry name" value="PAS"/>
</dbReference>
<dbReference type="Gene3D" id="3.30.450.20">
    <property type="entry name" value="PAS domain"/>
    <property type="match status" value="1"/>
</dbReference>
<evidence type="ECO:0000313" key="3">
    <source>
        <dbReference type="Proteomes" id="UP000389128"/>
    </source>
</evidence>
<comment type="caution">
    <text evidence="2">The sequence shown here is derived from an EMBL/GenBank/DDBJ whole genome shotgun (WGS) entry which is preliminary data.</text>
</comment>
<dbReference type="SUPFAM" id="SSF55785">
    <property type="entry name" value="PYP-like sensor domain (PAS domain)"/>
    <property type="match status" value="1"/>
</dbReference>
<dbReference type="EMBL" id="SDKK01000013">
    <property type="protein sequence ID" value="TYC55246.1"/>
    <property type="molecule type" value="Genomic_DNA"/>
</dbReference>
<dbReference type="NCBIfam" id="TIGR00229">
    <property type="entry name" value="sensory_box"/>
    <property type="match status" value="1"/>
</dbReference>
<dbReference type="RefSeq" id="WP_148579813.1">
    <property type="nucleotide sequence ID" value="NZ_SDKK01000013.1"/>
</dbReference>
<dbReference type="CDD" id="cd00130">
    <property type="entry name" value="PAS"/>
    <property type="match status" value="1"/>
</dbReference>
<accession>A0A6C2CNE8</accession>
<dbReference type="Pfam" id="PF08447">
    <property type="entry name" value="PAS_3"/>
    <property type="match status" value="1"/>
</dbReference>
<dbReference type="Proteomes" id="UP000389128">
    <property type="component" value="Unassembled WGS sequence"/>
</dbReference>
<proteinExistence type="predicted"/>
<evidence type="ECO:0000259" key="1">
    <source>
        <dbReference type="PROSITE" id="PS50112"/>
    </source>
</evidence>
<name>A0A6C2CNE8_9RHOO</name>
<gene>
    <name evidence="2" type="ORF">ETQ85_14620</name>
</gene>
<evidence type="ECO:0000313" key="2">
    <source>
        <dbReference type="EMBL" id="TYC55246.1"/>
    </source>
</evidence>